<dbReference type="RefSeq" id="WP_379667601.1">
    <property type="nucleotide sequence ID" value="NZ_JBHULH010000012.1"/>
</dbReference>
<name>A0ABW5LZW4_9FLAO</name>
<dbReference type="InterPro" id="IPR022134">
    <property type="entry name" value="DUF3667"/>
</dbReference>
<keyword evidence="1" id="KW-1133">Transmembrane helix</keyword>
<dbReference type="Pfam" id="PF12412">
    <property type="entry name" value="DUF3667"/>
    <property type="match status" value="1"/>
</dbReference>
<keyword evidence="1" id="KW-0812">Transmembrane</keyword>
<evidence type="ECO:0000313" key="3">
    <source>
        <dbReference type="Proteomes" id="UP001597508"/>
    </source>
</evidence>
<accession>A0ABW5LZW4</accession>
<comment type="caution">
    <text evidence="2">The sequence shown here is derived from an EMBL/GenBank/DDBJ whole genome shotgun (WGS) entry which is preliminary data.</text>
</comment>
<keyword evidence="3" id="KW-1185">Reference proteome</keyword>
<protein>
    <submittedName>
        <fullName evidence="2">DUF3667 domain-containing protein</fullName>
    </submittedName>
</protein>
<evidence type="ECO:0000256" key="1">
    <source>
        <dbReference type="SAM" id="Phobius"/>
    </source>
</evidence>
<evidence type="ECO:0000313" key="2">
    <source>
        <dbReference type="EMBL" id="MFD2568897.1"/>
    </source>
</evidence>
<dbReference type="Proteomes" id="UP001597508">
    <property type="component" value="Unassembled WGS sequence"/>
</dbReference>
<feature type="transmembrane region" description="Helical" evidence="1">
    <location>
        <begin position="162"/>
        <end position="186"/>
    </location>
</feature>
<keyword evidence="1" id="KW-0472">Membrane</keyword>
<feature type="transmembrane region" description="Helical" evidence="1">
    <location>
        <begin position="192"/>
        <end position="214"/>
    </location>
</feature>
<feature type="transmembrane region" description="Helical" evidence="1">
    <location>
        <begin position="130"/>
        <end position="150"/>
    </location>
</feature>
<feature type="transmembrane region" description="Helical" evidence="1">
    <location>
        <begin position="226"/>
        <end position="250"/>
    </location>
</feature>
<organism evidence="2 3">
    <name type="scientific">Pseudotenacibaculum haliotis</name>
    <dbReference type="NCBI Taxonomy" id="1862138"/>
    <lineage>
        <taxon>Bacteria</taxon>
        <taxon>Pseudomonadati</taxon>
        <taxon>Bacteroidota</taxon>
        <taxon>Flavobacteriia</taxon>
        <taxon>Flavobacteriales</taxon>
        <taxon>Flavobacteriaceae</taxon>
        <taxon>Pseudotenacibaculum</taxon>
    </lineage>
</organism>
<proteinExistence type="predicted"/>
<reference evidence="3" key="1">
    <citation type="journal article" date="2019" name="Int. J. Syst. Evol. Microbiol.">
        <title>The Global Catalogue of Microorganisms (GCM) 10K type strain sequencing project: providing services to taxonomists for standard genome sequencing and annotation.</title>
        <authorList>
            <consortium name="The Broad Institute Genomics Platform"/>
            <consortium name="The Broad Institute Genome Sequencing Center for Infectious Disease"/>
            <person name="Wu L."/>
            <person name="Ma J."/>
        </authorList>
    </citation>
    <scope>NUCLEOTIDE SEQUENCE [LARGE SCALE GENOMIC DNA]</scope>
    <source>
        <strain evidence="3">KCTC 52127</strain>
    </source>
</reference>
<gene>
    <name evidence="2" type="ORF">ACFSRZ_16095</name>
</gene>
<feature type="transmembrane region" description="Helical" evidence="1">
    <location>
        <begin position="79"/>
        <end position="96"/>
    </location>
</feature>
<dbReference type="EMBL" id="JBHULH010000012">
    <property type="protein sequence ID" value="MFD2568897.1"/>
    <property type="molecule type" value="Genomic_DNA"/>
</dbReference>
<sequence>MECKNCSANLQDEDGFCSYCGARVIDERISTKFLIKEILDKVLSVDNKLMKTFWHLFTKPEAVINGYIDGIRKRYYNPFSYLLISITISGIYFYFLKDIYLESINTSSQSGDSFLASIFTEDYLNMISDYQSIFTVMNIPVYGFISWLVFLNRKKYNFFEHLVIYLYAASQTIALSFIVVAPIYLIDQKISGVVSLYMSLFSFVYFSYVLIRLYKLKFWQFIVKTLYFLVVSMFVFLFMGIIMNVIMFMIQGPTYLEKFKPKHLKKKDSIQKVQPIDSLKLQKKDSIKDPKAISYYEASSKLNCLS</sequence>